<name>A0AAD9PN31_9APIC</name>
<dbReference type="InterPro" id="IPR016024">
    <property type="entry name" value="ARM-type_fold"/>
</dbReference>
<protein>
    <submittedName>
        <fullName evidence="2">Bifunctional Armadillo-like helical/Armadillo-type fold</fullName>
    </submittedName>
</protein>
<evidence type="ECO:0000256" key="1">
    <source>
        <dbReference type="SAM" id="MobiDB-lite"/>
    </source>
</evidence>
<organism evidence="2 3">
    <name type="scientific">Babesia duncani</name>
    <dbReference type="NCBI Taxonomy" id="323732"/>
    <lineage>
        <taxon>Eukaryota</taxon>
        <taxon>Sar</taxon>
        <taxon>Alveolata</taxon>
        <taxon>Apicomplexa</taxon>
        <taxon>Aconoidasida</taxon>
        <taxon>Piroplasmida</taxon>
        <taxon>Babesiidae</taxon>
        <taxon>Babesia</taxon>
    </lineage>
</organism>
<dbReference type="KEGG" id="bdw:94335158"/>
<dbReference type="Gene3D" id="1.25.10.10">
    <property type="entry name" value="Leucine-rich Repeat Variant"/>
    <property type="match status" value="1"/>
</dbReference>
<evidence type="ECO:0000313" key="2">
    <source>
        <dbReference type="EMBL" id="KAK2197857.1"/>
    </source>
</evidence>
<dbReference type="InterPro" id="IPR011989">
    <property type="entry name" value="ARM-like"/>
</dbReference>
<dbReference type="Proteomes" id="UP001214638">
    <property type="component" value="Unassembled WGS sequence"/>
</dbReference>
<evidence type="ECO:0000313" key="3">
    <source>
        <dbReference type="Proteomes" id="UP001214638"/>
    </source>
</evidence>
<gene>
    <name evidence="2" type="ORF">BdWA1_000860</name>
</gene>
<feature type="region of interest" description="Disordered" evidence="1">
    <location>
        <begin position="46"/>
        <end position="82"/>
    </location>
</feature>
<keyword evidence="3" id="KW-1185">Reference proteome</keyword>
<dbReference type="RefSeq" id="XP_067804699.1">
    <property type="nucleotide sequence ID" value="XM_067945908.1"/>
</dbReference>
<dbReference type="EMBL" id="JALLKP010000001">
    <property type="protein sequence ID" value="KAK2197857.1"/>
    <property type="molecule type" value="Genomic_DNA"/>
</dbReference>
<feature type="compositionally biased region" description="Low complexity" evidence="1">
    <location>
        <begin position="46"/>
        <end position="57"/>
    </location>
</feature>
<feature type="compositionally biased region" description="Low complexity" evidence="1">
    <location>
        <begin position="65"/>
        <end position="79"/>
    </location>
</feature>
<comment type="caution">
    <text evidence="2">The sequence shown here is derived from an EMBL/GenBank/DDBJ whole genome shotgun (WGS) entry which is preliminary data.</text>
</comment>
<proteinExistence type="predicted"/>
<dbReference type="AlphaFoldDB" id="A0AAD9PN31"/>
<accession>A0AAD9PN31</accession>
<reference evidence="2" key="1">
    <citation type="journal article" date="2023" name="Nat. Microbiol.">
        <title>Babesia duncani multi-omics identifies virulence factors and drug targets.</title>
        <authorList>
            <person name="Singh P."/>
            <person name="Lonardi S."/>
            <person name="Liang Q."/>
            <person name="Vydyam P."/>
            <person name="Khabirova E."/>
            <person name="Fang T."/>
            <person name="Gihaz S."/>
            <person name="Thekkiniath J."/>
            <person name="Munshi M."/>
            <person name="Abel S."/>
            <person name="Ciampossin L."/>
            <person name="Batugedara G."/>
            <person name="Gupta M."/>
            <person name="Lu X.M."/>
            <person name="Lenz T."/>
            <person name="Chakravarty S."/>
            <person name="Cornillot E."/>
            <person name="Hu Y."/>
            <person name="Ma W."/>
            <person name="Gonzalez L.M."/>
            <person name="Sanchez S."/>
            <person name="Estrada K."/>
            <person name="Sanchez-Flores A."/>
            <person name="Montero E."/>
            <person name="Harb O.S."/>
            <person name="Le Roch K.G."/>
            <person name="Mamoun C.B."/>
        </authorList>
    </citation>
    <scope>NUCLEOTIDE SEQUENCE</scope>
    <source>
        <strain evidence="2">WA1</strain>
    </source>
</reference>
<dbReference type="GeneID" id="94335158"/>
<dbReference type="SUPFAM" id="SSF48371">
    <property type="entry name" value="ARM repeat"/>
    <property type="match status" value="1"/>
</dbReference>
<sequence length="854" mass="95234">MKGSMLQILAASLVKEKGQSGMQAISLRNLPPVVLWNSYTEDDNISDVSSSGSSMQSKITQTEDSVSVMSSSSSSGSISTLGDSEPVRHIPYGSENVANMALATDELVHLEDHLQNANEVATQLHVCMCLWTCKPVTPSLASAEMGLHNIIEAHRLTCLFASIDLYFRISNRSVDTRVTDAFEIFFKRVASLYSISCETLPAAADGAIRRAFLEMIPYVVDIMYACGSRIHLHAQHDNLHLYENLLVSSIAIACSLCDDPQDNVRIGAAKALARISRITRPLELIFTIDTTTVDDIEMEHRTRVCESLRRIYMEDQFKSSALLLKNMAISYNTSRAAKAMERTTVSIGKNLFEAACTKRQYPSTNLDPLQCTCATFSRIGRKQIWNKLNFWMLLLLEDDNTQIRNLGLDIIQHMLCTCSIIEKQRQFVLSHVFNLLNEDSTFQKALDLLITISQIYPLKDGAIRKIATLTLKGSRTNTRLEAISALGKCRLTRRGIEAALSIFQTISQPIVYNETKTYATSSISDLESQVNFSKTEWPAIIKALHAANVKTKSPGEKRQECKCKNSISTFNRTPPEWLQLLACINGHAEDCQLVKGLYASEAKLWFPDAVPSNIDYTALQTILDAYLGIYKHFMDFNSKLEHEFVKDAQFTRSVIMSCKSKDGFDKIATMARSQIPGAIFDPNDNVKEAPEPEISIILPTMHAQSNWVKQNTSAMSTSYGSLNNTSVTYDGFVGYNDIDCLVFPAFLGTNATIKVEATVPQTCADWHAQVIVSFPQIFNGPKISPLVLGLNFNLISKVQDCGIYKACRTFTIQFPHPTQSPVKLTLTPCLSMPLREPLWGKRQFLWIHPLQTLG</sequence>